<comment type="pathway">
    <text evidence="1 8">Amino-acid biosynthesis; L-histidine biosynthesis; L-histidine from 5-phospho-alpha-D-ribose 1-diphosphate: step 8/9.</text>
</comment>
<dbReference type="Gene3D" id="3.20.20.140">
    <property type="entry name" value="Metal-dependent hydrolases"/>
    <property type="match status" value="1"/>
</dbReference>
<name>A0ABS7JP85_9HELI</name>
<dbReference type="EC" id="3.1.3.15" evidence="3 8"/>
<organism evidence="10 11">
    <name type="scientific">Helicobacter turcicus</name>
    <dbReference type="NCBI Taxonomy" id="2867412"/>
    <lineage>
        <taxon>Bacteria</taxon>
        <taxon>Pseudomonadati</taxon>
        <taxon>Campylobacterota</taxon>
        <taxon>Epsilonproteobacteria</taxon>
        <taxon>Campylobacterales</taxon>
        <taxon>Helicobacteraceae</taxon>
        <taxon>Helicobacter</taxon>
    </lineage>
</organism>
<evidence type="ECO:0000259" key="9">
    <source>
        <dbReference type="Pfam" id="PF02811"/>
    </source>
</evidence>
<dbReference type="Proteomes" id="UP000700059">
    <property type="component" value="Unassembled WGS sequence"/>
</dbReference>
<protein>
    <recommendedName>
        <fullName evidence="3 8">Histidinol-phosphatase</fullName>
        <shortName evidence="8">HolPase</shortName>
        <ecNumber evidence="3 8">3.1.3.15</ecNumber>
    </recommendedName>
</protein>
<dbReference type="PANTHER" id="PTHR21039">
    <property type="entry name" value="HISTIDINOL PHOSPHATASE-RELATED"/>
    <property type="match status" value="1"/>
</dbReference>
<evidence type="ECO:0000256" key="4">
    <source>
        <dbReference type="ARBA" id="ARBA00022605"/>
    </source>
</evidence>
<dbReference type="PANTHER" id="PTHR21039:SF0">
    <property type="entry name" value="HISTIDINOL-PHOSPHATASE"/>
    <property type="match status" value="1"/>
</dbReference>
<comment type="similarity">
    <text evidence="2 8">Belongs to the PHP hydrolase family. HisK subfamily.</text>
</comment>
<evidence type="ECO:0000256" key="2">
    <source>
        <dbReference type="ARBA" id="ARBA00009152"/>
    </source>
</evidence>
<dbReference type="RefSeq" id="WP_221532450.1">
    <property type="nucleotide sequence ID" value="NZ_JAIGYP010000009.1"/>
</dbReference>
<dbReference type="Pfam" id="PF02811">
    <property type="entry name" value="PHP"/>
    <property type="match status" value="1"/>
</dbReference>
<dbReference type="InterPro" id="IPR016195">
    <property type="entry name" value="Pol/histidinol_Pase-like"/>
</dbReference>
<comment type="caution">
    <text evidence="10">The sequence shown here is derived from an EMBL/GenBank/DDBJ whole genome shotgun (WGS) entry which is preliminary data.</text>
</comment>
<gene>
    <name evidence="10" type="ORF">K4G57_06905</name>
</gene>
<keyword evidence="11" id="KW-1185">Reference proteome</keyword>
<dbReference type="InterPro" id="IPR004013">
    <property type="entry name" value="PHP_dom"/>
</dbReference>
<keyword evidence="5 8" id="KW-0378">Hydrolase</keyword>
<evidence type="ECO:0000256" key="1">
    <source>
        <dbReference type="ARBA" id="ARBA00004970"/>
    </source>
</evidence>
<evidence type="ECO:0000313" key="10">
    <source>
        <dbReference type="EMBL" id="MBX7491187.1"/>
    </source>
</evidence>
<dbReference type="CDD" id="cd12110">
    <property type="entry name" value="PHP_HisPPase_Hisj_like"/>
    <property type="match status" value="1"/>
</dbReference>
<keyword evidence="6 8" id="KW-0368">Histidine biosynthesis</keyword>
<evidence type="ECO:0000256" key="7">
    <source>
        <dbReference type="ARBA" id="ARBA00049158"/>
    </source>
</evidence>
<dbReference type="NCBIfam" id="NF005596">
    <property type="entry name" value="PRK07328.1"/>
    <property type="match status" value="1"/>
</dbReference>
<evidence type="ECO:0000256" key="3">
    <source>
        <dbReference type="ARBA" id="ARBA00013085"/>
    </source>
</evidence>
<evidence type="ECO:0000256" key="6">
    <source>
        <dbReference type="ARBA" id="ARBA00023102"/>
    </source>
</evidence>
<accession>A0ABS7JP85</accession>
<comment type="catalytic activity">
    <reaction evidence="7 8">
        <text>L-histidinol phosphate + H2O = L-histidinol + phosphate</text>
        <dbReference type="Rhea" id="RHEA:14465"/>
        <dbReference type="ChEBI" id="CHEBI:15377"/>
        <dbReference type="ChEBI" id="CHEBI:43474"/>
        <dbReference type="ChEBI" id="CHEBI:57699"/>
        <dbReference type="ChEBI" id="CHEBI:57980"/>
        <dbReference type="EC" id="3.1.3.15"/>
    </reaction>
</comment>
<dbReference type="InterPro" id="IPR010140">
    <property type="entry name" value="Histidinol_P_phosphatase_HisJ"/>
</dbReference>
<evidence type="ECO:0000256" key="5">
    <source>
        <dbReference type="ARBA" id="ARBA00022801"/>
    </source>
</evidence>
<dbReference type="NCBIfam" id="TIGR01856">
    <property type="entry name" value="hisJ_fam"/>
    <property type="match status" value="1"/>
</dbReference>
<dbReference type="EMBL" id="JAIGYQ010000009">
    <property type="protein sequence ID" value="MBX7491187.1"/>
    <property type="molecule type" value="Genomic_DNA"/>
</dbReference>
<evidence type="ECO:0000313" key="11">
    <source>
        <dbReference type="Proteomes" id="UP000700059"/>
    </source>
</evidence>
<evidence type="ECO:0000256" key="8">
    <source>
        <dbReference type="RuleBase" id="RU366003"/>
    </source>
</evidence>
<feature type="domain" description="PHP" evidence="9">
    <location>
        <begin position="4"/>
        <end position="188"/>
    </location>
</feature>
<proteinExistence type="inferred from homology"/>
<dbReference type="SUPFAM" id="SSF89550">
    <property type="entry name" value="PHP domain-like"/>
    <property type="match status" value="1"/>
</dbReference>
<keyword evidence="4 8" id="KW-0028">Amino-acid biosynthesis</keyword>
<reference evidence="10 11" key="1">
    <citation type="submission" date="2021-08" db="EMBL/GenBank/DDBJ databases">
        <title>Helicobacter spp. isolated from feces of Anatolian Ground Squirrel (Spermophilus xanthoprymnus) in Turkey.</title>
        <authorList>
            <person name="Aydin F."/>
            <person name="Abay S."/>
            <person name="Kayman T."/>
            <person name="Karakaya E."/>
            <person name="Saticioglu I.B."/>
        </authorList>
    </citation>
    <scope>NUCLEOTIDE SEQUENCE [LARGE SCALE GENOMIC DNA]</scope>
    <source>
        <strain evidence="10 11">Faydin-H70</strain>
    </source>
</reference>
<sequence>MHVDLHNHTSLCNHATGTMEEYIIKAIEKGIDVFGFSCHNPMAFDSKYRMRFEELPLYLDSLKTLREKYVGQIEILSALEIDFLPQFMEDSLFKIPLDYRIGAVHFLGDWGFDNLEFIREYAKRDINDCWVEYFKAIEMLANSGKFDIVAHIDLLKIFKYFPTKDLRREIETTLKAIKRANMSVEINAAGFRKEVGEQYPSREILEMCYGFEIPITFGSDAHAINQINFKRKEIEALAKDVGYTKCAVYRQREQELVEF</sequence>